<keyword evidence="2" id="KW-0934">Plastid</keyword>
<evidence type="ECO:0000313" key="6">
    <source>
        <dbReference type="EMBL" id="CAE0141007.1"/>
    </source>
</evidence>
<dbReference type="EMBL" id="HBHY01012667">
    <property type="protein sequence ID" value="CAE0141006.1"/>
    <property type="molecule type" value="Transcribed_RNA"/>
</dbReference>
<reference evidence="6" key="1">
    <citation type="submission" date="2021-01" db="EMBL/GenBank/DDBJ databases">
        <authorList>
            <person name="Corre E."/>
            <person name="Pelletier E."/>
            <person name="Niang G."/>
            <person name="Scheremetjew M."/>
            <person name="Finn R."/>
            <person name="Kale V."/>
            <person name="Holt S."/>
            <person name="Cochrane G."/>
            <person name="Meng A."/>
            <person name="Brown T."/>
            <person name="Cohen L."/>
        </authorList>
    </citation>
    <scope>NUCLEOTIDE SEQUENCE</scope>
    <source>
        <strain evidence="6">RCC927</strain>
    </source>
</reference>
<gene>
    <name evidence="5" type="ORF">PSIN1315_LOCUS8132</name>
    <name evidence="6" type="ORF">PSIN1315_LOCUS8133</name>
</gene>
<dbReference type="EMBL" id="HBHY01012668">
    <property type="protein sequence ID" value="CAE0141007.1"/>
    <property type="molecule type" value="Transcribed_RNA"/>
</dbReference>
<accession>A0A7S3FDC7</accession>
<feature type="domain" description="Plastid lipid-associated protein/fibrillin conserved" evidence="4">
    <location>
        <begin position="72"/>
        <end position="312"/>
    </location>
</feature>
<evidence type="ECO:0000313" key="5">
    <source>
        <dbReference type="EMBL" id="CAE0141006.1"/>
    </source>
</evidence>
<dbReference type="PANTHER" id="PTHR31906">
    <property type="entry name" value="PLASTID-LIPID-ASSOCIATED PROTEIN 4, CHLOROPLASTIC-RELATED"/>
    <property type="match status" value="1"/>
</dbReference>
<feature type="compositionally biased region" description="Low complexity" evidence="3">
    <location>
        <begin position="1"/>
        <end position="15"/>
    </location>
</feature>
<protein>
    <recommendedName>
        <fullName evidence="4">Plastid lipid-associated protein/fibrillin conserved domain-containing protein</fullName>
    </recommendedName>
</protein>
<sequence>MMAAAARAAAPAPRRTGVAVSQRERRAPLRRAPRAAAGRANSGSGDGVPARVPTEGAAVEEAAAVGGVEAAAASLMRTVAPLDRGAAASVSDVARVKAAIARLEAAAPPTSDGGAEFELLESIAGRWRLCYSSTFAEGRGGGELAALSQGFTGAPPGLGAVYQDIRFDAAKGEWFLDNLVALSGPTPPLPELRAKLVHRVSATRDELSIQFEETTLRVSGLKGKVSLPGPQRLLRGAQFHLVPAAPEPARNVLEQALGALSDAPQTLASLPFVGEAVAAAERFEREASNVRVTALGAGVRVTRSQLGEVRVFTLDVTAGRPAF</sequence>
<organism evidence="6">
    <name type="scientific">Prasinoderma singulare</name>
    <dbReference type="NCBI Taxonomy" id="676789"/>
    <lineage>
        <taxon>Eukaryota</taxon>
        <taxon>Viridiplantae</taxon>
        <taxon>Prasinodermophyta</taxon>
        <taxon>Prasinodermophyceae</taxon>
        <taxon>Prasinodermales</taxon>
        <taxon>Prasinodermaceae</taxon>
        <taxon>Prasinoderma</taxon>
    </lineage>
</organism>
<evidence type="ECO:0000256" key="1">
    <source>
        <dbReference type="ARBA" id="ARBA00004474"/>
    </source>
</evidence>
<evidence type="ECO:0000256" key="3">
    <source>
        <dbReference type="SAM" id="MobiDB-lite"/>
    </source>
</evidence>
<comment type="subcellular location">
    <subcellularLocation>
        <location evidence="1">Plastid</location>
    </subcellularLocation>
</comment>
<evidence type="ECO:0000256" key="2">
    <source>
        <dbReference type="ARBA" id="ARBA00022640"/>
    </source>
</evidence>
<dbReference type="InterPro" id="IPR006843">
    <property type="entry name" value="PAP/fibrillin_dom"/>
</dbReference>
<dbReference type="AlphaFoldDB" id="A0A7S3FDC7"/>
<proteinExistence type="predicted"/>
<dbReference type="InterPro" id="IPR039633">
    <property type="entry name" value="PAP"/>
</dbReference>
<name>A0A7S3FDC7_9VIRI</name>
<dbReference type="Pfam" id="PF04755">
    <property type="entry name" value="PAP_fibrillin"/>
    <property type="match status" value="1"/>
</dbReference>
<evidence type="ECO:0000259" key="4">
    <source>
        <dbReference type="Pfam" id="PF04755"/>
    </source>
</evidence>
<dbReference type="GO" id="GO:0009536">
    <property type="term" value="C:plastid"/>
    <property type="evidence" value="ECO:0007669"/>
    <property type="project" value="UniProtKB-SubCell"/>
</dbReference>
<feature type="region of interest" description="Disordered" evidence="3">
    <location>
        <begin position="1"/>
        <end position="52"/>
    </location>
</feature>